<dbReference type="Pfam" id="PF03711">
    <property type="entry name" value="OKR_DC_1_C"/>
    <property type="match status" value="1"/>
</dbReference>
<comment type="similarity">
    <text evidence="1">Belongs to the Orn/Lys/Arg decarboxylase class-I family.</text>
</comment>
<dbReference type="PANTHER" id="PTHR45229">
    <property type="entry name" value="CONSTITUTIVE ORNITHINE DECARBOXYLASE"/>
    <property type="match status" value="1"/>
</dbReference>
<keyword evidence="3 5" id="KW-0663">Pyridoxal phosphate</keyword>
<dbReference type="Pfam" id="PF01276">
    <property type="entry name" value="OKR_DC_1"/>
    <property type="match status" value="1"/>
</dbReference>
<dbReference type="Gene3D" id="3.90.1150.10">
    <property type="entry name" value="Aspartate Aminotransferase, domain 1"/>
    <property type="match status" value="1"/>
</dbReference>
<organism evidence="7 8">
    <name type="scientific">Salinisphaera hydrothermalis (strain C41B8)</name>
    <dbReference type="NCBI Taxonomy" id="1304275"/>
    <lineage>
        <taxon>Bacteria</taxon>
        <taxon>Pseudomonadati</taxon>
        <taxon>Pseudomonadota</taxon>
        <taxon>Gammaproteobacteria</taxon>
        <taxon>Salinisphaerales</taxon>
        <taxon>Salinisphaeraceae</taxon>
        <taxon>Salinisphaera</taxon>
    </lineage>
</organism>
<sequence length="758" mass="82637">MSWREQFPVLVIDPEWTERSAGAAMIHALKTQLEQRHDGVLVADSAAAGAGMIQAHPEIAAVVINGDIDGAAASGPLEALIARIRARNTDVPIFLCTDKVALQSISIEALRHVRGYFWKLEDTPTFIAGHVAEAASEYLDRLLPPFFAQLVRYSEEYKYSWHTPGHSGGVAFLKSPVGRAFFEYFGENVLRSDLSVSVPELGSLLEHSGVVGEAEREAARTFGADRTYFVTNGTSTANKIVWHANVARSDVVLVDRNCHKSILHAIVMTGAIPVYLPTTRNAYGIIGPIPRAELTAERIAQRLAEHPLVPEGCRHARLAVITNSTYDGLCYDVDALRATLAGSVDVLHFDEAWFAYARFHPFYAGRFGMAEGAAQPGAPATFTTQSTHKLLAAFSQASMVHVRASDAQPHDAERFNEAFMMHTSTSPQYGIIASLDVASRMMRGANGRALVEDTLDEAMAFRERFARVTDELETPDWWFRLWQPPTAVGTRQDSGTAEPATTPAPEAWLVRHEASWHGFEVLASGHVMLDPIKVTILTPGIGSDGALADWGIPAAVVARFLWTRGLVVEKTGLYSFLVLFSIGITRGKWGSLLAELFEFKALFDANAAVEDVFPALYAENASVYAGLGLRDLCRRMHDLIAQHDALRLMQDIYTTIPTAVMTPADAYDALVRGHVDNVPIDALAGRVAAVMVVPYPPGIPLIMPGERFGTDDRSVAAYLEFCRDTETACPGFASEVHGLSIAQSAAGTTYTIPCIRMD</sequence>
<dbReference type="SUPFAM" id="SSF55904">
    <property type="entry name" value="Ornithine decarboxylase C-terminal domain"/>
    <property type="match status" value="1"/>
</dbReference>
<dbReference type="CDD" id="cd00615">
    <property type="entry name" value="Orn_deC_like"/>
    <property type="match status" value="1"/>
</dbReference>
<dbReference type="InterPro" id="IPR036633">
    <property type="entry name" value="Prn/Lys/Arg_de-COase_C_sf"/>
</dbReference>
<proteinExistence type="inferred from homology"/>
<comment type="caution">
    <text evidence="7">The sequence shown here is derived from an EMBL/GenBank/DDBJ whole genome shotgun (WGS) entry which is preliminary data.</text>
</comment>
<gene>
    <name evidence="7" type="ORF">C41B8_10850</name>
</gene>
<name>A0A084IKH9_SALHC</name>
<evidence type="ECO:0000256" key="3">
    <source>
        <dbReference type="ARBA" id="ARBA00022898"/>
    </source>
</evidence>
<dbReference type="OrthoDB" id="9761189at2"/>
<evidence type="ECO:0000256" key="5">
    <source>
        <dbReference type="PIRSR" id="PIRSR009393-1"/>
    </source>
</evidence>
<dbReference type="RefSeq" id="WP_037337829.1">
    <property type="nucleotide sequence ID" value="NZ_APNK01000015.1"/>
</dbReference>
<reference evidence="7 8" key="1">
    <citation type="submission" date="2013-03" db="EMBL/GenBank/DDBJ databases">
        <title>Salinisphaera hydrothermalis C41B8 Genome Sequencing.</title>
        <authorList>
            <person name="Li C."/>
            <person name="Lai Q."/>
            <person name="Shao Z."/>
        </authorList>
    </citation>
    <scope>NUCLEOTIDE SEQUENCE [LARGE SCALE GENOMIC DNA]</scope>
    <source>
        <strain evidence="7 8">C41B8</strain>
    </source>
</reference>
<evidence type="ECO:0000259" key="6">
    <source>
        <dbReference type="PROSITE" id="PS00703"/>
    </source>
</evidence>
<dbReference type="PATRIC" id="fig|1304275.5.peg.2215"/>
<dbReference type="PROSITE" id="PS00703">
    <property type="entry name" value="OKR_DC_1"/>
    <property type="match status" value="1"/>
</dbReference>
<evidence type="ECO:0000256" key="1">
    <source>
        <dbReference type="ARBA" id="ARBA00010671"/>
    </source>
</evidence>
<feature type="modified residue" description="N6-(pyridoxal phosphate)lysine" evidence="5">
    <location>
        <position position="389"/>
    </location>
</feature>
<dbReference type="PIRSF" id="PIRSF009393">
    <property type="entry name" value="Orn_decarb"/>
    <property type="match status" value="1"/>
</dbReference>
<protein>
    <submittedName>
        <fullName evidence="7">Lysine decarboxylase 2, constitutive</fullName>
    </submittedName>
</protein>
<dbReference type="GO" id="GO:0008792">
    <property type="term" value="F:arginine decarboxylase activity"/>
    <property type="evidence" value="ECO:0007669"/>
    <property type="project" value="TreeGrafter"/>
</dbReference>
<evidence type="ECO:0000313" key="7">
    <source>
        <dbReference type="EMBL" id="KEZ77213.1"/>
    </source>
</evidence>
<dbReference type="InterPro" id="IPR015422">
    <property type="entry name" value="PyrdxlP-dep_Trfase_small"/>
</dbReference>
<dbReference type="InterPro" id="IPR015424">
    <property type="entry name" value="PyrdxlP-dep_Trfase"/>
</dbReference>
<dbReference type="Gene3D" id="3.40.640.10">
    <property type="entry name" value="Type I PLP-dependent aspartate aminotransferase-like (Major domain)"/>
    <property type="match status" value="1"/>
</dbReference>
<dbReference type="Proteomes" id="UP000028302">
    <property type="component" value="Unassembled WGS sequence"/>
</dbReference>
<dbReference type="eggNOG" id="COG1982">
    <property type="taxonomic scope" value="Bacteria"/>
</dbReference>
<dbReference type="InterPro" id="IPR011193">
    <property type="entry name" value="Orn/lys/arg_de-COase"/>
</dbReference>
<dbReference type="GO" id="GO:0006527">
    <property type="term" value="P:L-arginine catabolic process"/>
    <property type="evidence" value="ECO:0007669"/>
    <property type="project" value="TreeGrafter"/>
</dbReference>
<dbReference type="Pfam" id="PF03709">
    <property type="entry name" value="OKR_DC_1_N"/>
    <property type="match status" value="1"/>
</dbReference>
<keyword evidence="4" id="KW-0456">Lyase</keyword>
<feature type="domain" description="Orn/Lys/Arg decarboxylases family 1 pyridoxal-P attachment site" evidence="6">
    <location>
        <begin position="384"/>
        <end position="398"/>
    </location>
</feature>
<keyword evidence="2" id="KW-0210">Decarboxylase</keyword>
<dbReference type="STRING" id="1304275.C41B8_10850"/>
<accession>A0A084IKH9</accession>
<evidence type="ECO:0000313" key="8">
    <source>
        <dbReference type="Proteomes" id="UP000028302"/>
    </source>
</evidence>
<dbReference type="Gene3D" id="3.90.100.10">
    <property type="entry name" value="Orn/Lys/Arg decarboxylase, C-terminal domain"/>
    <property type="match status" value="1"/>
</dbReference>
<keyword evidence="8" id="KW-1185">Reference proteome</keyword>
<dbReference type="InterPro" id="IPR015421">
    <property type="entry name" value="PyrdxlP-dep_Trfase_major"/>
</dbReference>
<dbReference type="GO" id="GO:0005829">
    <property type="term" value="C:cytosol"/>
    <property type="evidence" value="ECO:0007669"/>
    <property type="project" value="TreeGrafter"/>
</dbReference>
<dbReference type="Gene3D" id="3.40.50.2300">
    <property type="match status" value="1"/>
</dbReference>
<dbReference type="GO" id="GO:0030170">
    <property type="term" value="F:pyridoxal phosphate binding"/>
    <property type="evidence" value="ECO:0007669"/>
    <property type="project" value="TreeGrafter"/>
</dbReference>
<dbReference type="InterPro" id="IPR005308">
    <property type="entry name" value="OKR_de-COase_N"/>
</dbReference>
<dbReference type="FunFam" id="3.40.640.10:FF:000008">
    <property type="entry name" value="Lysine decarboxylase, inducible"/>
    <property type="match status" value="1"/>
</dbReference>
<evidence type="ECO:0000256" key="2">
    <source>
        <dbReference type="ARBA" id="ARBA00022793"/>
    </source>
</evidence>
<dbReference type="EMBL" id="APNK01000015">
    <property type="protein sequence ID" value="KEZ77213.1"/>
    <property type="molecule type" value="Genomic_DNA"/>
</dbReference>
<evidence type="ECO:0000256" key="4">
    <source>
        <dbReference type="ARBA" id="ARBA00023239"/>
    </source>
</evidence>
<dbReference type="InterPro" id="IPR000310">
    <property type="entry name" value="Orn/Lys/Arg_deCO2ase_major_dom"/>
</dbReference>
<dbReference type="AlphaFoldDB" id="A0A084IKH9"/>
<dbReference type="SUPFAM" id="SSF53383">
    <property type="entry name" value="PLP-dependent transferases"/>
    <property type="match status" value="1"/>
</dbReference>
<dbReference type="PANTHER" id="PTHR45229:SF3">
    <property type="entry name" value="BIODEGRADATIVE ARGININE DECARBOXYLASE"/>
    <property type="match status" value="1"/>
</dbReference>
<dbReference type="InterPro" id="IPR008286">
    <property type="entry name" value="Prn/Lys/Arg_de-COase_C"/>
</dbReference>